<evidence type="ECO:0000313" key="3">
    <source>
        <dbReference type="Proteomes" id="UP001054837"/>
    </source>
</evidence>
<protein>
    <submittedName>
        <fullName evidence="2">Protein RRP5 homolog</fullName>
    </submittedName>
</protein>
<dbReference type="Gene3D" id="1.25.40.10">
    <property type="entry name" value="Tetratricopeptide repeat domain"/>
    <property type="match status" value="2"/>
</dbReference>
<dbReference type="GO" id="GO:0006364">
    <property type="term" value="P:rRNA processing"/>
    <property type="evidence" value="ECO:0007669"/>
    <property type="project" value="InterPro"/>
</dbReference>
<dbReference type="Proteomes" id="UP001054837">
    <property type="component" value="Unassembled WGS sequence"/>
</dbReference>
<name>A0AAV4TZ96_9ARAC</name>
<keyword evidence="1" id="KW-0802">TPR repeat</keyword>
<accession>A0AAV4TZ96</accession>
<evidence type="ECO:0000313" key="2">
    <source>
        <dbReference type="EMBL" id="GIY50746.1"/>
    </source>
</evidence>
<keyword evidence="3" id="KW-1185">Reference proteome</keyword>
<dbReference type="GO" id="GO:0003723">
    <property type="term" value="F:RNA binding"/>
    <property type="evidence" value="ECO:0007669"/>
    <property type="project" value="TreeGrafter"/>
</dbReference>
<dbReference type="SUPFAM" id="SSF48452">
    <property type="entry name" value="TPR-like"/>
    <property type="match status" value="1"/>
</dbReference>
<sequence>MNLTEFDPTNSKYEEAESVDEAEALVSTYPNSAKAWVIYMIYHLKLADVNKARYVVRRGIQTINYREDEEKLNLWKALMNLEAFHGNNKSLFTVFEEALKFTDKKKTYLHMLNLLCTTEKAEEIEEFCQRIFKHFKADTDVYLTLLTYYMKVGKTKEARNLYSRSLKCIPAKEYPNIMGRFAQLEYKHGDIEKSLSLYEEILVKYPKRKDLKSVYINILKANGQEERANALL</sequence>
<comment type="caution">
    <text evidence="2">The sequence shown here is derived from an EMBL/GenBank/DDBJ whole genome shotgun (WGS) entry which is preliminary data.</text>
</comment>
<evidence type="ECO:0000256" key="1">
    <source>
        <dbReference type="PROSITE-ProRule" id="PRU00339"/>
    </source>
</evidence>
<gene>
    <name evidence="2" type="primary">PDCD11</name>
    <name evidence="2" type="ORF">CDAR_476711</name>
</gene>
<dbReference type="InterPro" id="IPR045209">
    <property type="entry name" value="Rrp5"/>
</dbReference>
<dbReference type="GO" id="GO:0032040">
    <property type="term" value="C:small-subunit processome"/>
    <property type="evidence" value="ECO:0007669"/>
    <property type="project" value="TreeGrafter"/>
</dbReference>
<dbReference type="AlphaFoldDB" id="A0AAV4TZ96"/>
<reference evidence="2 3" key="1">
    <citation type="submission" date="2021-06" db="EMBL/GenBank/DDBJ databases">
        <title>Caerostris darwini draft genome.</title>
        <authorList>
            <person name="Kono N."/>
            <person name="Arakawa K."/>
        </authorList>
    </citation>
    <scope>NUCLEOTIDE SEQUENCE [LARGE SCALE GENOMIC DNA]</scope>
</reference>
<dbReference type="PROSITE" id="PS50005">
    <property type="entry name" value="TPR"/>
    <property type="match status" value="1"/>
</dbReference>
<dbReference type="PANTHER" id="PTHR23270">
    <property type="entry name" value="PROGRAMMED CELL DEATH PROTEIN 11 PRE-RRNA PROCESSING PROTEIN RRP5"/>
    <property type="match status" value="1"/>
</dbReference>
<feature type="repeat" description="TPR" evidence="1">
    <location>
        <begin position="139"/>
        <end position="172"/>
    </location>
</feature>
<dbReference type="InterPro" id="IPR019734">
    <property type="entry name" value="TPR_rpt"/>
</dbReference>
<dbReference type="InterPro" id="IPR011990">
    <property type="entry name" value="TPR-like_helical_dom_sf"/>
</dbReference>
<dbReference type="EMBL" id="BPLQ01010440">
    <property type="protein sequence ID" value="GIY50746.1"/>
    <property type="molecule type" value="Genomic_DNA"/>
</dbReference>
<proteinExistence type="predicted"/>
<dbReference type="PANTHER" id="PTHR23270:SF10">
    <property type="entry name" value="PROTEIN RRP5 HOMOLOG"/>
    <property type="match status" value="1"/>
</dbReference>
<organism evidence="2 3">
    <name type="scientific">Caerostris darwini</name>
    <dbReference type="NCBI Taxonomy" id="1538125"/>
    <lineage>
        <taxon>Eukaryota</taxon>
        <taxon>Metazoa</taxon>
        <taxon>Ecdysozoa</taxon>
        <taxon>Arthropoda</taxon>
        <taxon>Chelicerata</taxon>
        <taxon>Arachnida</taxon>
        <taxon>Araneae</taxon>
        <taxon>Araneomorphae</taxon>
        <taxon>Entelegynae</taxon>
        <taxon>Araneoidea</taxon>
        <taxon>Araneidae</taxon>
        <taxon>Caerostris</taxon>
    </lineage>
</organism>